<dbReference type="GO" id="GO:0030163">
    <property type="term" value="P:protein catabolic process"/>
    <property type="evidence" value="ECO:0007669"/>
    <property type="project" value="TreeGrafter"/>
</dbReference>
<dbReference type="GO" id="GO:0004176">
    <property type="term" value="F:ATP-dependent peptidase activity"/>
    <property type="evidence" value="ECO:0007669"/>
    <property type="project" value="InterPro"/>
</dbReference>
<dbReference type="AlphaFoldDB" id="A0A402CJG0"/>
<dbReference type="EMBL" id="BHYM01000079">
    <property type="protein sequence ID" value="GCE43689.1"/>
    <property type="molecule type" value="Genomic_DNA"/>
</dbReference>
<gene>
    <name evidence="3" type="ORF">Rhow_007919</name>
</gene>
<accession>A0A402CJG0</accession>
<organism evidence="3 4">
    <name type="scientific">Rhodococcus wratislaviensis</name>
    <name type="common">Tsukamurella wratislaviensis</name>
    <dbReference type="NCBI Taxonomy" id="44752"/>
    <lineage>
        <taxon>Bacteria</taxon>
        <taxon>Bacillati</taxon>
        <taxon>Actinomycetota</taxon>
        <taxon>Actinomycetes</taxon>
        <taxon>Mycobacteriales</taxon>
        <taxon>Nocardiaceae</taxon>
        <taxon>Rhodococcus</taxon>
    </lineage>
</organism>
<dbReference type="PANTHER" id="PTHR23076:SF97">
    <property type="entry name" value="ATP-DEPENDENT ZINC METALLOPROTEASE YME1L1"/>
    <property type="match status" value="1"/>
</dbReference>
<dbReference type="GO" id="GO:0006508">
    <property type="term" value="P:proteolysis"/>
    <property type="evidence" value="ECO:0007669"/>
    <property type="project" value="InterPro"/>
</dbReference>
<evidence type="ECO:0000313" key="3">
    <source>
        <dbReference type="EMBL" id="GCE43689.1"/>
    </source>
</evidence>
<evidence type="ECO:0000313" key="4">
    <source>
        <dbReference type="Proteomes" id="UP000287519"/>
    </source>
</evidence>
<dbReference type="Pfam" id="PF01434">
    <property type="entry name" value="Peptidase_M41"/>
    <property type="match status" value="1"/>
</dbReference>
<dbReference type="GO" id="GO:0005524">
    <property type="term" value="F:ATP binding"/>
    <property type="evidence" value="ECO:0007669"/>
    <property type="project" value="InterPro"/>
</dbReference>
<feature type="region of interest" description="Disordered" evidence="1">
    <location>
        <begin position="40"/>
        <end position="61"/>
    </location>
</feature>
<dbReference type="InterPro" id="IPR000642">
    <property type="entry name" value="Peptidase_M41"/>
</dbReference>
<evidence type="ECO:0000259" key="2">
    <source>
        <dbReference type="Pfam" id="PF01434"/>
    </source>
</evidence>
<dbReference type="GO" id="GO:0005886">
    <property type="term" value="C:plasma membrane"/>
    <property type="evidence" value="ECO:0007669"/>
    <property type="project" value="TreeGrafter"/>
</dbReference>
<proteinExistence type="predicted"/>
<evidence type="ECO:0000256" key="1">
    <source>
        <dbReference type="SAM" id="MobiDB-lite"/>
    </source>
</evidence>
<keyword evidence="4" id="KW-1185">Reference proteome</keyword>
<protein>
    <submittedName>
        <fullName evidence="3">Cell division protein FtsH</fullName>
    </submittedName>
</protein>
<reference evidence="3 4" key="1">
    <citation type="submission" date="2018-11" db="EMBL/GenBank/DDBJ databases">
        <title>Microbial catabolism of amino acid.</title>
        <authorList>
            <person name="Hibi M."/>
            <person name="Ogawa J."/>
        </authorList>
    </citation>
    <scope>NUCLEOTIDE SEQUENCE [LARGE SCALE GENOMIC DNA]</scope>
    <source>
        <strain evidence="3 4">C31-06</strain>
    </source>
</reference>
<name>A0A402CJG0_RHOWR</name>
<dbReference type="Proteomes" id="UP000287519">
    <property type="component" value="Unassembled WGS sequence"/>
</dbReference>
<dbReference type="PANTHER" id="PTHR23076">
    <property type="entry name" value="METALLOPROTEASE M41 FTSH"/>
    <property type="match status" value="1"/>
</dbReference>
<keyword evidence="3" id="KW-0132">Cell division</keyword>
<dbReference type="SUPFAM" id="SSF140990">
    <property type="entry name" value="FtsH protease domain-like"/>
    <property type="match status" value="1"/>
</dbReference>
<dbReference type="Gene3D" id="1.20.58.760">
    <property type="entry name" value="Peptidase M41"/>
    <property type="match status" value="1"/>
</dbReference>
<dbReference type="GO" id="GO:0004222">
    <property type="term" value="F:metalloendopeptidase activity"/>
    <property type="evidence" value="ECO:0007669"/>
    <property type="project" value="InterPro"/>
</dbReference>
<keyword evidence="3" id="KW-0131">Cell cycle</keyword>
<sequence length="134" mass="14037">MGCGSTGAANDLTGATAIATRMVREFGLSKALGPVGYATENPDYLRGDSQPSVVPRPYSEQTQRIVDQEVARLLRAGEVRATDLLRAHRAALDCLAAVLVDRETVDGSVVLDVLHAETDGAVEGAPHGRPLGVS</sequence>
<dbReference type="RefSeq" id="WP_225858437.1">
    <property type="nucleotide sequence ID" value="NZ_BHYM01000079.1"/>
</dbReference>
<dbReference type="InterPro" id="IPR037219">
    <property type="entry name" value="Peptidase_M41-like"/>
</dbReference>
<comment type="caution">
    <text evidence="3">The sequence shown here is derived from an EMBL/GenBank/DDBJ whole genome shotgun (WGS) entry which is preliminary data.</text>
</comment>
<feature type="domain" description="Peptidase M41" evidence="2">
    <location>
        <begin position="5"/>
        <end position="109"/>
    </location>
</feature>
<dbReference type="GO" id="GO:0051301">
    <property type="term" value="P:cell division"/>
    <property type="evidence" value="ECO:0007669"/>
    <property type="project" value="UniProtKB-KW"/>
</dbReference>